<dbReference type="Pfam" id="PF01765">
    <property type="entry name" value="RRF"/>
    <property type="match status" value="1"/>
</dbReference>
<evidence type="ECO:0000256" key="3">
    <source>
        <dbReference type="ARBA" id="ARBA00022490"/>
    </source>
</evidence>
<dbReference type="PANTHER" id="PTHR20982">
    <property type="entry name" value="RIBOSOME RECYCLING FACTOR"/>
    <property type="match status" value="1"/>
</dbReference>
<feature type="chain" id="PRO_5030943467" description="Ribosome recycling factor domain-containing protein" evidence="5">
    <location>
        <begin position="18"/>
        <end position="233"/>
    </location>
</feature>
<accession>A0A7S2YL39</accession>
<keyword evidence="5" id="KW-0732">Signal</keyword>
<feature type="signal peptide" evidence="5">
    <location>
        <begin position="1"/>
        <end position="17"/>
    </location>
</feature>
<evidence type="ECO:0000256" key="5">
    <source>
        <dbReference type="SAM" id="SignalP"/>
    </source>
</evidence>
<sequence length="233" mass="25550">MKVSAALCLILATIAEAFLTPQVIPTHSAASMFVHQSNSRLFMSTDEKTVDDVTLDAEERMSKSIDSVKQNLMTIRTGRASANMLDRVKVDYYGAETPLNQLATIGVPSAQQLTVDPYDKSITNDIEKAIAESDLGLMANNDGTMLRINIPALTEDRRKEMLKQCKALGEDGKVAVRNVRRACVETIKKMEKGGSIGEDESKGGQDDIQKLTDTNVKLIDDIVAKKEKEVMTV</sequence>
<keyword evidence="4" id="KW-0648">Protein biosynthesis</keyword>
<dbReference type="InterPro" id="IPR036191">
    <property type="entry name" value="RRF_sf"/>
</dbReference>
<dbReference type="GO" id="GO:0005739">
    <property type="term" value="C:mitochondrion"/>
    <property type="evidence" value="ECO:0007669"/>
    <property type="project" value="TreeGrafter"/>
</dbReference>
<dbReference type="Gene3D" id="3.30.1360.40">
    <property type="match status" value="1"/>
</dbReference>
<dbReference type="NCBIfam" id="TIGR00496">
    <property type="entry name" value="frr"/>
    <property type="match status" value="1"/>
</dbReference>
<dbReference type="InterPro" id="IPR002661">
    <property type="entry name" value="Ribosome_recyc_fac"/>
</dbReference>
<evidence type="ECO:0000256" key="2">
    <source>
        <dbReference type="ARBA" id="ARBA00005912"/>
    </source>
</evidence>
<organism evidence="7">
    <name type="scientific">Entomoneis paludosa</name>
    <dbReference type="NCBI Taxonomy" id="265537"/>
    <lineage>
        <taxon>Eukaryota</taxon>
        <taxon>Sar</taxon>
        <taxon>Stramenopiles</taxon>
        <taxon>Ochrophyta</taxon>
        <taxon>Bacillariophyta</taxon>
        <taxon>Bacillariophyceae</taxon>
        <taxon>Bacillariophycidae</taxon>
        <taxon>Entomoneidaceae</taxon>
        <taxon>Entomoneis</taxon>
    </lineage>
</organism>
<feature type="domain" description="Ribosome recycling factor" evidence="6">
    <location>
        <begin position="69"/>
        <end position="231"/>
    </location>
</feature>
<dbReference type="GO" id="GO:0043023">
    <property type="term" value="F:ribosomal large subunit binding"/>
    <property type="evidence" value="ECO:0007669"/>
    <property type="project" value="TreeGrafter"/>
</dbReference>
<gene>
    <name evidence="7" type="ORF">APAL1065_LOCUS20638</name>
</gene>
<protein>
    <recommendedName>
        <fullName evidence="6">Ribosome recycling factor domain-containing protein</fullName>
    </recommendedName>
</protein>
<dbReference type="GO" id="GO:0006412">
    <property type="term" value="P:translation"/>
    <property type="evidence" value="ECO:0007669"/>
    <property type="project" value="UniProtKB-KW"/>
</dbReference>
<dbReference type="EMBL" id="HBHT01030756">
    <property type="protein sequence ID" value="CAD9982575.1"/>
    <property type="molecule type" value="Transcribed_RNA"/>
</dbReference>
<dbReference type="HAMAP" id="MF_00040">
    <property type="entry name" value="RRF"/>
    <property type="match status" value="1"/>
</dbReference>
<dbReference type="Gene3D" id="1.10.132.20">
    <property type="entry name" value="Ribosome-recycling factor"/>
    <property type="match status" value="1"/>
</dbReference>
<evidence type="ECO:0000313" key="7">
    <source>
        <dbReference type="EMBL" id="CAD9982575.1"/>
    </source>
</evidence>
<dbReference type="InterPro" id="IPR023584">
    <property type="entry name" value="Ribosome_recyc_fac_dom"/>
</dbReference>
<evidence type="ECO:0000256" key="4">
    <source>
        <dbReference type="ARBA" id="ARBA00022917"/>
    </source>
</evidence>
<dbReference type="FunFam" id="3.30.1360.40:FF:000001">
    <property type="entry name" value="Ribosome-recycling factor"/>
    <property type="match status" value="1"/>
</dbReference>
<comment type="subcellular location">
    <subcellularLocation>
        <location evidence="1">Cytoplasm</location>
    </subcellularLocation>
</comment>
<dbReference type="SUPFAM" id="SSF55194">
    <property type="entry name" value="Ribosome recycling factor, RRF"/>
    <property type="match status" value="1"/>
</dbReference>
<dbReference type="FunFam" id="1.10.132.20:FF:000001">
    <property type="entry name" value="Ribosome-recycling factor"/>
    <property type="match status" value="1"/>
</dbReference>
<dbReference type="CDD" id="cd00520">
    <property type="entry name" value="RRF"/>
    <property type="match status" value="1"/>
</dbReference>
<evidence type="ECO:0000256" key="1">
    <source>
        <dbReference type="ARBA" id="ARBA00004496"/>
    </source>
</evidence>
<comment type="similarity">
    <text evidence="2">Belongs to the RRF family.</text>
</comment>
<dbReference type="PANTHER" id="PTHR20982:SF3">
    <property type="entry name" value="MITOCHONDRIAL RIBOSOME RECYCLING FACTOR PSEUDO 1"/>
    <property type="match status" value="1"/>
</dbReference>
<keyword evidence="3" id="KW-0963">Cytoplasm</keyword>
<dbReference type="AlphaFoldDB" id="A0A7S2YL39"/>
<name>A0A7S2YL39_9STRA</name>
<evidence type="ECO:0000259" key="6">
    <source>
        <dbReference type="Pfam" id="PF01765"/>
    </source>
</evidence>
<proteinExistence type="inferred from homology"/>
<reference evidence="7" key="1">
    <citation type="submission" date="2021-01" db="EMBL/GenBank/DDBJ databases">
        <authorList>
            <person name="Corre E."/>
            <person name="Pelletier E."/>
            <person name="Niang G."/>
            <person name="Scheremetjew M."/>
            <person name="Finn R."/>
            <person name="Kale V."/>
            <person name="Holt S."/>
            <person name="Cochrane G."/>
            <person name="Meng A."/>
            <person name="Brown T."/>
            <person name="Cohen L."/>
        </authorList>
    </citation>
    <scope>NUCLEOTIDE SEQUENCE</scope>
    <source>
        <strain evidence="7">CCMP125</strain>
    </source>
</reference>